<evidence type="ECO:0000256" key="1">
    <source>
        <dbReference type="ARBA" id="ARBA00010641"/>
    </source>
</evidence>
<gene>
    <name evidence="8" type="ORF">M1L60_33740</name>
</gene>
<evidence type="ECO:0000313" key="8">
    <source>
        <dbReference type="EMBL" id="MCO8275559.1"/>
    </source>
</evidence>
<dbReference type="EMBL" id="JAMYJR010000038">
    <property type="protein sequence ID" value="MCO8275559.1"/>
    <property type="molecule type" value="Genomic_DNA"/>
</dbReference>
<evidence type="ECO:0000256" key="5">
    <source>
        <dbReference type="ARBA" id="ARBA00023163"/>
    </source>
</evidence>
<proteinExistence type="inferred from homology"/>
<dbReference type="NCBIfam" id="TIGR02937">
    <property type="entry name" value="sigma70-ECF"/>
    <property type="match status" value="1"/>
</dbReference>
<keyword evidence="3" id="KW-0731">Sigma factor</keyword>
<dbReference type="InterPro" id="IPR013325">
    <property type="entry name" value="RNA_pol_sigma_r2"/>
</dbReference>
<dbReference type="InterPro" id="IPR039425">
    <property type="entry name" value="RNA_pol_sigma-70-like"/>
</dbReference>
<name>A0ABT1DXG1_9ACTN</name>
<dbReference type="InterPro" id="IPR007627">
    <property type="entry name" value="RNA_pol_sigma70_r2"/>
</dbReference>
<comment type="caution">
    <text evidence="8">The sequence shown here is derived from an EMBL/GenBank/DDBJ whole genome shotgun (WGS) entry which is preliminary data.</text>
</comment>
<accession>A0ABT1DXG1</accession>
<dbReference type="CDD" id="cd06171">
    <property type="entry name" value="Sigma70_r4"/>
    <property type="match status" value="1"/>
</dbReference>
<protein>
    <submittedName>
        <fullName evidence="8">Sigma-70 family RNA polymerase sigma factor</fullName>
    </submittedName>
</protein>
<dbReference type="SUPFAM" id="SSF88946">
    <property type="entry name" value="Sigma2 domain of RNA polymerase sigma factors"/>
    <property type="match status" value="1"/>
</dbReference>
<keyword evidence="2" id="KW-0805">Transcription regulation</keyword>
<organism evidence="8 9">
    <name type="scientific">Paractinoplanes aksuensis</name>
    <dbReference type="NCBI Taxonomy" id="2939490"/>
    <lineage>
        <taxon>Bacteria</taxon>
        <taxon>Bacillati</taxon>
        <taxon>Actinomycetota</taxon>
        <taxon>Actinomycetes</taxon>
        <taxon>Micromonosporales</taxon>
        <taxon>Micromonosporaceae</taxon>
        <taxon>Paractinoplanes</taxon>
    </lineage>
</organism>
<evidence type="ECO:0000256" key="3">
    <source>
        <dbReference type="ARBA" id="ARBA00023082"/>
    </source>
</evidence>
<dbReference type="Gene3D" id="1.10.1740.10">
    <property type="match status" value="1"/>
</dbReference>
<evidence type="ECO:0000256" key="4">
    <source>
        <dbReference type="ARBA" id="ARBA00023125"/>
    </source>
</evidence>
<sequence>MSSPEAAHDDQLRELVDRHGPRLARFISVMAFTQDTDDLVQETMIRAWRNLDAIPTDDQAGRRWLFTVARHVVIDECRRRRARPVQVDPPGDCVTADDETASTAVANVALREALSRLSKAHREVLTETFVENRSPVEVAARLGIPIGTVRSRLHYALRALRDAVIS</sequence>
<evidence type="ECO:0000313" key="9">
    <source>
        <dbReference type="Proteomes" id="UP001523369"/>
    </source>
</evidence>
<dbReference type="Pfam" id="PF04545">
    <property type="entry name" value="Sigma70_r4"/>
    <property type="match status" value="1"/>
</dbReference>
<dbReference type="InterPro" id="IPR007630">
    <property type="entry name" value="RNA_pol_sigma70_r4"/>
</dbReference>
<keyword evidence="4" id="KW-0238">DNA-binding</keyword>
<dbReference type="Proteomes" id="UP001523369">
    <property type="component" value="Unassembled WGS sequence"/>
</dbReference>
<dbReference type="PANTHER" id="PTHR43133">
    <property type="entry name" value="RNA POLYMERASE ECF-TYPE SIGMA FACTO"/>
    <property type="match status" value="1"/>
</dbReference>
<evidence type="ECO:0000259" key="6">
    <source>
        <dbReference type="Pfam" id="PF04542"/>
    </source>
</evidence>
<dbReference type="InterPro" id="IPR013324">
    <property type="entry name" value="RNA_pol_sigma_r3/r4-like"/>
</dbReference>
<keyword evidence="5" id="KW-0804">Transcription</keyword>
<dbReference type="PANTHER" id="PTHR43133:SF52">
    <property type="entry name" value="ECF RNA POLYMERASE SIGMA FACTOR SIGL"/>
    <property type="match status" value="1"/>
</dbReference>
<dbReference type="InterPro" id="IPR014284">
    <property type="entry name" value="RNA_pol_sigma-70_dom"/>
</dbReference>
<reference evidence="8 9" key="1">
    <citation type="submission" date="2022-06" db="EMBL/GenBank/DDBJ databases">
        <title>New Species of the Genus Actinoplanes, ActinopZanes ferrugineus.</title>
        <authorList>
            <person name="Ding P."/>
        </authorList>
    </citation>
    <scope>NUCLEOTIDE SEQUENCE [LARGE SCALE GENOMIC DNA]</scope>
    <source>
        <strain evidence="8 9">TRM88003</strain>
    </source>
</reference>
<dbReference type="SUPFAM" id="SSF88659">
    <property type="entry name" value="Sigma3 and sigma4 domains of RNA polymerase sigma factors"/>
    <property type="match status" value="1"/>
</dbReference>
<evidence type="ECO:0000259" key="7">
    <source>
        <dbReference type="Pfam" id="PF04545"/>
    </source>
</evidence>
<dbReference type="Pfam" id="PF04542">
    <property type="entry name" value="Sigma70_r2"/>
    <property type="match status" value="1"/>
</dbReference>
<feature type="domain" description="RNA polymerase sigma-70 region 4" evidence="7">
    <location>
        <begin position="113"/>
        <end position="161"/>
    </location>
</feature>
<comment type="similarity">
    <text evidence="1">Belongs to the sigma-70 factor family. ECF subfamily.</text>
</comment>
<dbReference type="RefSeq" id="WP_253241621.1">
    <property type="nucleotide sequence ID" value="NZ_JAMYJR010000038.1"/>
</dbReference>
<keyword evidence="9" id="KW-1185">Reference proteome</keyword>
<feature type="domain" description="RNA polymerase sigma-70 region 2" evidence="6">
    <location>
        <begin position="15"/>
        <end position="82"/>
    </location>
</feature>
<dbReference type="Gene3D" id="1.10.10.10">
    <property type="entry name" value="Winged helix-like DNA-binding domain superfamily/Winged helix DNA-binding domain"/>
    <property type="match status" value="1"/>
</dbReference>
<evidence type="ECO:0000256" key="2">
    <source>
        <dbReference type="ARBA" id="ARBA00023015"/>
    </source>
</evidence>
<dbReference type="InterPro" id="IPR036388">
    <property type="entry name" value="WH-like_DNA-bd_sf"/>
</dbReference>